<dbReference type="HOGENOM" id="CLU_2982734_0_0_1"/>
<reference evidence="2" key="2">
    <citation type="submission" date="2018-08" db="UniProtKB">
        <authorList>
            <consortium name="EnsemblPlants"/>
        </authorList>
    </citation>
    <scope>IDENTIFICATION</scope>
    <source>
        <strain evidence="2">Yugu1</strain>
    </source>
</reference>
<evidence type="ECO:0000313" key="3">
    <source>
        <dbReference type="Proteomes" id="UP000004995"/>
    </source>
</evidence>
<dbReference type="Proteomes" id="UP000004995">
    <property type="component" value="Unassembled WGS sequence"/>
</dbReference>
<feature type="region of interest" description="Disordered" evidence="1">
    <location>
        <begin position="1"/>
        <end position="20"/>
    </location>
</feature>
<proteinExistence type="predicted"/>
<evidence type="ECO:0000313" key="2">
    <source>
        <dbReference type="EnsemblPlants" id="KQK92052"/>
    </source>
</evidence>
<keyword evidence="3" id="KW-1185">Reference proteome</keyword>
<organism evidence="2 3">
    <name type="scientific">Setaria italica</name>
    <name type="common">Foxtail millet</name>
    <name type="synonym">Panicum italicum</name>
    <dbReference type="NCBI Taxonomy" id="4555"/>
    <lineage>
        <taxon>Eukaryota</taxon>
        <taxon>Viridiplantae</taxon>
        <taxon>Streptophyta</taxon>
        <taxon>Embryophyta</taxon>
        <taxon>Tracheophyta</taxon>
        <taxon>Spermatophyta</taxon>
        <taxon>Magnoliopsida</taxon>
        <taxon>Liliopsida</taxon>
        <taxon>Poales</taxon>
        <taxon>Poaceae</taxon>
        <taxon>PACMAD clade</taxon>
        <taxon>Panicoideae</taxon>
        <taxon>Panicodae</taxon>
        <taxon>Paniceae</taxon>
        <taxon>Cenchrinae</taxon>
        <taxon>Setaria</taxon>
    </lineage>
</organism>
<reference evidence="3" key="1">
    <citation type="journal article" date="2012" name="Nat. Biotechnol.">
        <title>Reference genome sequence of the model plant Setaria.</title>
        <authorList>
            <person name="Bennetzen J.L."/>
            <person name="Schmutz J."/>
            <person name="Wang H."/>
            <person name="Percifield R."/>
            <person name="Hawkins J."/>
            <person name="Pontaroli A.C."/>
            <person name="Estep M."/>
            <person name="Feng L."/>
            <person name="Vaughn J.N."/>
            <person name="Grimwood J."/>
            <person name="Jenkins J."/>
            <person name="Barry K."/>
            <person name="Lindquist E."/>
            <person name="Hellsten U."/>
            <person name="Deshpande S."/>
            <person name="Wang X."/>
            <person name="Wu X."/>
            <person name="Mitros T."/>
            <person name="Triplett J."/>
            <person name="Yang X."/>
            <person name="Ye C.Y."/>
            <person name="Mauro-Herrera M."/>
            <person name="Wang L."/>
            <person name="Li P."/>
            <person name="Sharma M."/>
            <person name="Sharma R."/>
            <person name="Ronald P.C."/>
            <person name="Panaud O."/>
            <person name="Kellogg E.A."/>
            <person name="Brutnell T.P."/>
            <person name="Doust A.N."/>
            <person name="Tuskan G.A."/>
            <person name="Rokhsar D."/>
            <person name="Devos K.M."/>
        </authorList>
    </citation>
    <scope>NUCLEOTIDE SEQUENCE [LARGE SCALE GENOMIC DNA]</scope>
    <source>
        <strain evidence="3">cv. Yugu1</strain>
    </source>
</reference>
<dbReference type="InParanoid" id="K4AP52"/>
<dbReference type="AlphaFoldDB" id="K4AP52"/>
<dbReference type="EMBL" id="AGNK02006089">
    <property type="status" value="NOT_ANNOTATED_CDS"/>
    <property type="molecule type" value="Genomic_DNA"/>
</dbReference>
<accession>K4AP52</accession>
<protein>
    <submittedName>
        <fullName evidence="2">Uncharacterized protein</fullName>
    </submittedName>
</protein>
<dbReference type="Gramene" id="KQK92052">
    <property type="protein sequence ID" value="KQK92052"/>
    <property type="gene ID" value="SETIT_040700mg"/>
</dbReference>
<evidence type="ECO:0000256" key="1">
    <source>
        <dbReference type="SAM" id="MobiDB-lite"/>
    </source>
</evidence>
<sequence length="58" mass="6126">MPWPCASPSTGDHHPGVLETGGTTQAADQCTLIVVINYEHVVTYAKVSSSHCAVPFIT</sequence>
<dbReference type="EnsemblPlants" id="KQK92052">
    <property type="protein sequence ID" value="KQK92052"/>
    <property type="gene ID" value="SETIT_040700mg"/>
</dbReference>
<name>K4AP52_SETIT</name>